<accession>A0A2P2K009</accession>
<dbReference type="AlphaFoldDB" id="A0A2P2K009"/>
<sequence>MHKSKDIRIIEQRTEP</sequence>
<reference evidence="1" key="1">
    <citation type="submission" date="2018-02" db="EMBL/GenBank/DDBJ databases">
        <title>Rhizophora mucronata_Transcriptome.</title>
        <authorList>
            <person name="Meera S.P."/>
            <person name="Sreeshan A."/>
            <person name="Augustine A."/>
        </authorList>
    </citation>
    <scope>NUCLEOTIDE SEQUENCE</scope>
    <source>
        <tissue evidence="1">Leaf</tissue>
    </source>
</reference>
<proteinExistence type="predicted"/>
<protein>
    <submittedName>
        <fullName evidence="1">Uncharacterized protein</fullName>
    </submittedName>
</protein>
<dbReference type="EMBL" id="GGEC01018557">
    <property type="protein sequence ID" value="MBW99040.1"/>
    <property type="molecule type" value="Transcribed_RNA"/>
</dbReference>
<name>A0A2P2K009_RHIMU</name>
<organism evidence="1">
    <name type="scientific">Rhizophora mucronata</name>
    <name type="common">Asiatic mangrove</name>
    <dbReference type="NCBI Taxonomy" id="61149"/>
    <lineage>
        <taxon>Eukaryota</taxon>
        <taxon>Viridiplantae</taxon>
        <taxon>Streptophyta</taxon>
        <taxon>Embryophyta</taxon>
        <taxon>Tracheophyta</taxon>
        <taxon>Spermatophyta</taxon>
        <taxon>Magnoliopsida</taxon>
        <taxon>eudicotyledons</taxon>
        <taxon>Gunneridae</taxon>
        <taxon>Pentapetalae</taxon>
        <taxon>rosids</taxon>
        <taxon>fabids</taxon>
        <taxon>Malpighiales</taxon>
        <taxon>Rhizophoraceae</taxon>
        <taxon>Rhizophora</taxon>
    </lineage>
</organism>
<evidence type="ECO:0000313" key="1">
    <source>
        <dbReference type="EMBL" id="MBW99040.1"/>
    </source>
</evidence>